<gene>
    <name evidence="6" type="primary">Kcnk13</name>
    <name evidence="6" type="ORF">TNIN_79501</name>
</gene>
<name>A0A8X6XVM6_9ARAC</name>
<evidence type="ECO:0000256" key="1">
    <source>
        <dbReference type="ARBA" id="ARBA00004141"/>
    </source>
</evidence>
<evidence type="ECO:0000256" key="3">
    <source>
        <dbReference type="ARBA" id="ARBA00022989"/>
    </source>
</evidence>
<dbReference type="PANTHER" id="PTHR11003:SF10">
    <property type="entry name" value="POTASSIUM CHANNEL DOMAIN-CONTAINING PROTEIN"/>
    <property type="match status" value="1"/>
</dbReference>
<dbReference type="InterPro" id="IPR003280">
    <property type="entry name" value="2pore_dom_K_chnl"/>
</dbReference>
<evidence type="ECO:0000256" key="2">
    <source>
        <dbReference type="ARBA" id="ARBA00022692"/>
    </source>
</evidence>
<dbReference type="SUPFAM" id="SSF81324">
    <property type="entry name" value="Voltage-gated potassium channels"/>
    <property type="match status" value="1"/>
</dbReference>
<dbReference type="Proteomes" id="UP000886998">
    <property type="component" value="Unassembled WGS sequence"/>
</dbReference>
<dbReference type="PANTHER" id="PTHR11003">
    <property type="entry name" value="POTASSIUM CHANNEL, SUBFAMILY K"/>
    <property type="match status" value="1"/>
</dbReference>
<evidence type="ECO:0000256" key="4">
    <source>
        <dbReference type="ARBA" id="ARBA00023136"/>
    </source>
</evidence>
<evidence type="ECO:0000313" key="6">
    <source>
        <dbReference type="EMBL" id="GFY61073.1"/>
    </source>
</evidence>
<evidence type="ECO:0000313" key="7">
    <source>
        <dbReference type="Proteomes" id="UP000886998"/>
    </source>
</evidence>
<keyword evidence="6" id="KW-0813">Transport</keyword>
<dbReference type="AlphaFoldDB" id="A0A8X6XVM6"/>
<proteinExistence type="predicted"/>
<dbReference type="GO" id="GO:0015271">
    <property type="term" value="F:outward rectifier potassium channel activity"/>
    <property type="evidence" value="ECO:0007669"/>
    <property type="project" value="TreeGrafter"/>
</dbReference>
<dbReference type="EMBL" id="BMAV01013411">
    <property type="protein sequence ID" value="GFY61073.1"/>
    <property type="molecule type" value="Genomic_DNA"/>
</dbReference>
<keyword evidence="3 5" id="KW-1133">Transmembrane helix</keyword>
<reference evidence="6" key="1">
    <citation type="submission" date="2020-08" db="EMBL/GenBank/DDBJ databases">
        <title>Multicomponent nature underlies the extraordinary mechanical properties of spider dragline silk.</title>
        <authorList>
            <person name="Kono N."/>
            <person name="Nakamura H."/>
            <person name="Mori M."/>
            <person name="Yoshida Y."/>
            <person name="Ohtoshi R."/>
            <person name="Malay A.D."/>
            <person name="Moran D.A.P."/>
            <person name="Tomita M."/>
            <person name="Numata K."/>
            <person name="Arakawa K."/>
        </authorList>
    </citation>
    <scope>NUCLEOTIDE SEQUENCE</scope>
</reference>
<organism evidence="6 7">
    <name type="scientific">Trichonephila inaurata madagascariensis</name>
    <dbReference type="NCBI Taxonomy" id="2747483"/>
    <lineage>
        <taxon>Eukaryota</taxon>
        <taxon>Metazoa</taxon>
        <taxon>Ecdysozoa</taxon>
        <taxon>Arthropoda</taxon>
        <taxon>Chelicerata</taxon>
        <taxon>Arachnida</taxon>
        <taxon>Araneae</taxon>
        <taxon>Araneomorphae</taxon>
        <taxon>Entelegynae</taxon>
        <taxon>Araneoidea</taxon>
        <taxon>Nephilidae</taxon>
        <taxon>Trichonephila</taxon>
        <taxon>Trichonephila inaurata</taxon>
    </lineage>
</organism>
<dbReference type="Gene3D" id="1.10.287.70">
    <property type="match status" value="1"/>
</dbReference>
<feature type="transmembrane region" description="Helical" evidence="5">
    <location>
        <begin position="20"/>
        <end position="41"/>
    </location>
</feature>
<protein>
    <submittedName>
        <fullName evidence="6">Potassium channel subfamily K member 13</fullName>
    </submittedName>
</protein>
<comment type="subcellular location">
    <subcellularLocation>
        <location evidence="1">Membrane</location>
        <topology evidence="1">Multi-pass membrane protein</topology>
    </subcellularLocation>
</comment>
<dbReference type="GO" id="GO:0022841">
    <property type="term" value="F:potassium ion leak channel activity"/>
    <property type="evidence" value="ECO:0007669"/>
    <property type="project" value="TreeGrafter"/>
</dbReference>
<dbReference type="GO" id="GO:0005886">
    <property type="term" value="C:plasma membrane"/>
    <property type="evidence" value="ECO:0007669"/>
    <property type="project" value="TreeGrafter"/>
</dbReference>
<keyword evidence="6" id="KW-0406">Ion transport</keyword>
<keyword evidence="6" id="KW-0407">Ion channel</keyword>
<keyword evidence="7" id="KW-1185">Reference proteome</keyword>
<dbReference type="GO" id="GO:0030322">
    <property type="term" value="P:stabilization of membrane potential"/>
    <property type="evidence" value="ECO:0007669"/>
    <property type="project" value="TreeGrafter"/>
</dbReference>
<dbReference type="OrthoDB" id="297496at2759"/>
<feature type="transmembrane region" description="Helical" evidence="5">
    <location>
        <begin position="100"/>
        <end position="125"/>
    </location>
</feature>
<sequence length="145" mass="17266">MTRGKGCCRVLHLHEDNTRFLLLGVVMLIYMAAGAWLFQWLEHQNETDDRERYWEIYRKFLEKYNGTVDPADVEVLLWEYGNASASGIIHKRPRWDYPGAFYFVGTVVSTIGVIETSNNWQLYFYQMRRIRKTNRILKHTEIAKK</sequence>
<keyword evidence="4 5" id="KW-0472">Membrane</keyword>
<comment type="caution">
    <text evidence="6">The sequence shown here is derived from an EMBL/GenBank/DDBJ whole genome shotgun (WGS) entry which is preliminary data.</text>
</comment>
<keyword evidence="2 5" id="KW-0812">Transmembrane</keyword>
<evidence type="ECO:0000256" key="5">
    <source>
        <dbReference type="SAM" id="Phobius"/>
    </source>
</evidence>
<accession>A0A8X6XVM6</accession>